<evidence type="ECO:0000313" key="9">
    <source>
        <dbReference type="Proteomes" id="UP000001555"/>
    </source>
</evidence>
<dbReference type="VEuPathDB" id="VectorBase:ISCP_009496"/>
<name>B7PYL1_IXOSC</name>
<evidence type="ECO:0000313" key="8">
    <source>
        <dbReference type="EnsemblMetazoa" id="ISCW020261-PA"/>
    </source>
</evidence>
<evidence type="ECO:0000256" key="2">
    <source>
        <dbReference type="ARBA" id="ARBA00006677"/>
    </source>
</evidence>
<comment type="subcellular location">
    <subcellularLocation>
        <location evidence="1 5">Nucleus</location>
    </subcellularLocation>
</comment>
<reference evidence="7 9" key="1">
    <citation type="submission" date="2008-03" db="EMBL/GenBank/DDBJ databases">
        <title>Annotation of Ixodes scapularis.</title>
        <authorList>
            <consortium name="Ixodes scapularis Genome Project Consortium"/>
            <person name="Caler E."/>
            <person name="Hannick L.I."/>
            <person name="Bidwell S."/>
            <person name="Joardar V."/>
            <person name="Thiagarajan M."/>
            <person name="Amedeo P."/>
            <person name="Galinsky K.J."/>
            <person name="Schobel S."/>
            <person name="Inman J."/>
            <person name="Hostetler J."/>
            <person name="Miller J."/>
            <person name="Hammond M."/>
            <person name="Megy K."/>
            <person name="Lawson D."/>
            <person name="Kodira C."/>
            <person name="Sutton G."/>
            <person name="Meyer J."/>
            <person name="Hill C.A."/>
            <person name="Birren B."/>
            <person name="Nene V."/>
            <person name="Collins F."/>
            <person name="Alarcon-Chaidez F."/>
            <person name="Wikel S."/>
            <person name="Strausberg R."/>
        </authorList>
    </citation>
    <scope>NUCLEOTIDE SEQUENCE [LARGE SCALE GENOMIC DNA]</scope>
    <source>
        <strain evidence="9">Wikel</strain>
        <strain evidence="7">Wikel colony</strain>
    </source>
</reference>
<reference evidence="8" key="2">
    <citation type="submission" date="2020-05" db="UniProtKB">
        <authorList>
            <consortium name="EnsemblMetazoa"/>
        </authorList>
    </citation>
    <scope>IDENTIFICATION</scope>
    <source>
        <strain evidence="8">wikel</strain>
    </source>
</reference>
<sequence>MPAPIFHRLQCIKEMRWSFGSVLSPDLKASMSEQEQQWFQRYSSNLADYMSSIGGGVGLDLMKYRNPPKSLYIQIKCLYMKTAVSLVQ</sequence>
<dbReference type="VEuPathDB" id="VectorBase:ISCI020261"/>
<dbReference type="EnsemblMetazoa" id="ISCW020261-RA">
    <property type="protein sequence ID" value="ISCW020261-PA"/>
    <property type="gene ID" value="ISCW020261"/>
</dbReference>
<dbReference type="EMBL" id="ABJB010587617">
    <property type="status" value="NOT_ANNOTATED_CDS"/>
    <property type="molecule type" value="Genomic_DNA"/>
</dbReference>
<evidence type="ECO:0000259" key="6">
    <source>
        <dbReference type="Pfam" id="PF05916"/>
    </source>
</evidence>
<dbReference type="GO" id="GO:0000811">
    <property type="term" value="C:GINS complex"/>
    <property type="evidence" value="ECO:0007669"/>
    <property type="project" value="UniProtKB-UniRule"/>
</dbReference>
<dbReference type="PANTHER" id="PTHR12914">
    <property type="entry name" value="PARTNER OF SLD5"/>
    <property type="match status" value="1"/>
</dbReference>
<organism>
    <name type="scientific">Ixodes scapularis</name>
    <name type="common">Black-legged tick</name>
    <name type="synonym">Deer tick</name>
    <dbReference type="NCBI Taxonomy" id="6945"/>
    <lineage>
        <taxon>Eukaryota</taxon>
        <taxon>Metazoa</taxon>
        <taxon>Ecdysozoa</taxon>
        <taxon>Arthropoda</taxon>
        <taxon>Chelicerata</taxon>
        <taxon>Arachnida</taxon>
        <taxon>Acari</taxon>
        <taxon>Parasitiformes</taxon>
        <taxon>Ixodida</taxon>
        <taxon>Ixodoidea</taxon>
        <taxon>Ixodidae</taxon>
        <taxon>Ixodinae</taxon>
        <taxon>Ixodes</taxon>
    </lineage>
</organism>
<dbReference type="STRING" id="6945.B7PYL1"/>
<dbReference type="HOGENOM" id="CLU_2471560_0_0_1"/>
<dbReference type="Gene3D" id="1.20.58.1030">
    <property type="match status" value="1"/>
</dbReference>
<evidence type="ECO:0000256" key="1">
    <source>
        <dbReference type="ARBA" id="ARBA00004123"/>
    </source>
</evidence>
<dbReference type="PaxDb" id="6945-B7PYL1"/>
<proteinExistence type="inferred from homology"/>
<dbReference type="EMBL" id="ABJB010479772">
    <property type="status" value="NOT_ANNOTATED_CDS"/>
    <property type="molecule type" value="Genomic_DNA"/>
</dbReference>
<dbReference type="InterPro" id="IPR036224">
    <property type="entry name" value="GINS_bundle-like_dom_sf"/>
</dbReference>
<dbReference type="SUPFAM" id="SSF158573">
    <property type="entry name" value="GINS helical bundle-like"/>
    <property type="match status" value="1"/>
</dbReference>
<dbReference type="InParanoid" id="B7PYL1"/>
<dbReference type="AlphaFoldDB" id="B7PYL1"/>
<gene>
    <name evidence="7" type="ORF">IscW_ISCW020261</name>
</gene>
<dbReference type="VEuPathDB" id="VectorBase:ISCW020261"/>
<dbReference type="FunFam" id="1.20.58.1030:FF:000016">
    <property type="entry name" value="Partner of sld5, putative"/>
    <property type="match status" value="1"/>
</dbReference>
<protein>
    <recommendedName>
        <fullName evidence="5">DNA replication complex GINS protein PSF1</fullName>
    </recommendedName>
</protein>
<comment type="function">
    <text evidence="5">Required for correct functioning of the GINS complex, a complex that plays an essential role in the initiation of DNA replication, and progression of DNA replication forks. GINS complex seems to bind preferentially to single-stranded DNA.</text>
</comment>
<evidence type="ECO:0000256" key="3">
    <source>
        <dbReference type="ARBA" id="ARBA00022705"/>
    </source>
</evidence>
<dbReference type="InterPro" id="IPR021151">
    <property type="entry name" value="GINS_A"/>
</dbReference>
<dbReference type="EMBL" id="ABJB011046543">
    <property type="status" value="NOT_ANNOTATED_CDS"/>
    <property type="molecule type" value="Genomic_DNA"/>
</dbReference>
<dbReference type="Proteomes" id="UP000001555">
    <property type="component" value="Unassembled WGS sequence"/>
</dbReference>
<evidence type="ECO:0000256" key="5">
    <source>
        <dbReference type="RuleBase" id="RU368085"/>
    </source>
</evidence>
<dbReference type="EMBL" id="ABJB010200941">
    <property type="status" value="NOT_ANNOTATED_CDS"/>
    <property type="molecule type" value="Genomic_DNA"/>
</dbReference>
<keyword evidence="9" id="KW-1185">Reference proteome</keyword>
<feature type="domain" description="GINS subunit" evidence="6">
    <location>
        <begin position="8"/>
        <end position="53"/>
    </location>
</feature>
<dbReference type="EMBL" id="ABJB010733732">
    <property type="status" value="NOT_ANNOTATED_CDS"/>
    <property type="molecule type" value="Genomic_DNA"/>
</dbReference>
<evidence type="ECO:0000256" key="4">
    <source>
        <dbReference type="ARBA" id="ARBA00023242"/>
    </source>
</evidence>
<dbReference type="CDD" id="cd11710">
    <property type="entry name" value="GINS_A_psf1"/>
    <property type="match status" value="1"/>
</dbReference>
<comment type="similarity">
    <text evidence="2 5">Belongs to the GINS1/PSF1 family.</text>
</comment>
<dbReference type="EMBL" id="DS820627">
    <property type="protein sequence ID" value="EEC11683.1"/>
    <property type="molecule type" value="Genomic_DNA"/>
</dbReference>
<comment type="subunit">
    <text evidence="5">Component of the GINS complex.</text>
</comment>
<dbReference type="GO" id="GO:0006260">
    <property type="term" value="P:DNA replication"/>
    <property type="evidence" value="ECO:0007669"/>
    <property type="project" value="UniProtKB-KW"/>
</dbReference>
<keyword evidence="3 5" id="KW-0235">DNA replication</keyword>
<dbReference type="OrthoDB" id="10252587at2759"/>
<dbReference type="PANTHER" id="PTHR12914:SF2">
    <property type="entry name" value="DNA REPLICATION COMPLEX GINS PROTEIN PSF1"/>
    <property type="match status" value="1"/>
</dbReference>
<dbReference type="InterPro" id="IPR005339">
    <property type="entry name" value="GINS_Psf1"/>
</dbReference>
<dbReference type="Pfam" id="PF05916">
    <property type="entry name" value="Sld5"/>
    <property type="match status" value="1"/>
</dbReference>
<evidence type="ECO:0000313" key="7">
    <source>
        <dbReference type="EMBL" id="EEC11683.1"/>
    </source>
</evidence>
<accession>B7PYL1</accession>
<keyword evidence="4 5" id="KW-0539">Nucleus</keyword>